<keyword evidence="7" id="KW-0413">Isomerase</keyword>
<organism evidence="7 8">
    <name type="scientific">Hoylesella buccalis DNF00853</name>
    <dbReference type="NCBI Taxonomy" id="1401074"/>
    <lineage>
        <taxon>Bacteria</taxon>
        <taxon>Pseudomonadati</taxon>
        <taxon>Bacteroidota</taxon>
        <taxon>Bacteroidia</taxon>
        <taxon>Bacteroidales</taxon>
        <taxon>Prevotellaceae</taxon>
        <taxon>Hoylesella</taxon>
    </lineage>
</organism>
<protein>
    <submittedName>
        <fullName evidence="7">Triosephosphate isomerase</fullName>
    </submittedName>
</protein>
<feature type="transmembrane region" description="Helical" evidence="5">
    <location>
        <begin position="54"/>
        <end position="76"/>
    </location>
</feature>
<feature type="domain" description="Methylamine utilisation protein MauE" evidence="6">
    <location>
        <begin position="6"/>
        <end position="139"/>
    </location>
</feature>
<evidence type="ECO:0000256" key="5">
    <source>
        <dbReference type="SAM" id="Phobius"/>
    </source>
</evidence>
<dbReference type="GO" id="GO:0016853">
    <property type="term" value="F:isomerase activity"/>
    <property type="evidence" value="ECO:0007669"/>
    <property type="project" value="UniProtKB-KW"/>
</dbReference>
<dbReference type="EMBL" id="JRNN01000064">
    <property type="protein sequence ID" value="KGF34787.1"/>
    <property type="molecule type" value="Genomic_DNA"/>
</dbReference>
<evidence type="ECO:0000256" key="3">
    <source>
        <dbReference type="ARBA" id="ARBA00022989"/>
    </source>
</evidence>
<feature type="transmembrane region" description="Helical" evidence="5">
    <location>
        <begin position="155"/>
        <end position="176"/>
    </location>
</feature>
<keyword evidence="3 5" id="KW-1133">Transmembrane helix</keyword>
<name>A0A096AW34_9BACT</name>
<evidence type="ECO:0000256" key="2">
    <source>
        <dbReference type="ARBA" id="ARBA00022692"/>
    </source>
</evidence>
<dbReference type="InterPro" id="IPR009908">
    <property type="entry name" value="Methylamine_util_MauE"/>
</dbReference>
<evidence type="ECO:0000313" key="8">
    <source>
        <dbReference type="Proteomes" id="UP000029556"/>
    </source>
</evidence>
<feature type="transmembrane region" description="Helical" evidence="5">
    <location>
        <begin position="394"/>
        <end position="413"/>
    </location>
</feature>
<dbReference type="GO" id="GO:0016020">
    <property type="term" value="C:membrane"/>
    <property type="evidence" value="ECO:0007669"/>
    <property type="project" value="UniProtKB-SubCell"/>
</dbReference>
<dbReference type="Pfam" id="PF07291">
    <property type="entry name" value="MauE"/>
    <property type="match status" value="1"/>
</dbReference>
<dbReference type="NCBIfam" id="NF045576">
    <property type="entry name" value="BT_3928_fam"/>
    <property type="match status" value="1"/>
</dbReference>
<reference evidence="7 8" key="1">
    <citation type="submission" date="2014-07" db="EMBL/GenBank/DDBJ databases">
        <authorList>
            <person name="McCorrison J."/>
            <person name="Sanka R."/>
            <person name="Torralba M."/>
            <person name="Gillis M."/>
            <person name="Haft D.H."/>
            <person name="Methe B."/>
            <person name="Sutton G."/>
            <person name="Nelson K.E."/>
        </authorList>
    </citation>
    <scope>NUCLEOTIDE SEQUENCE [LARGE SCALE GENOMIC DNA]</scope>
    <source>
        <strain evidence="7 8">DNF00853</strain>
    </source>
</reference>
<evidence type="ECO:0000259" key="6">
    <source>
        <dbReference type="Pfam" id="PF07291"/>
    </source>
</evidence>
<keyword evidence="2 5" id="KW-0812">Transmembrane</keyword>
<feature type="transmembrane region" description="Helical" evidence="5">
    <location>
        <begin position="125"/>
        <end position="143"/>
    </location>
</feature>
<proteinExistence type="predicted"/>
<dbReference type="GO" id="GO:0030416">
    <property type="term" value="P:methylamine metabolic process"/>
    <property type="evidence" value="ECO:0007669"/>
    <property type="project" value="InterPro"/>
</dbReference>
<evidence type="ECO:0000256" key="1">
    <source>
        <dbReference type="ARBA" id="ARBA00004141"/>
    </source>
</evidence>
<feature type="transmembrane region" description="Helical" evidence="5">
    <location>
        <begin position="88"/>
        <end position="105"/>
    </location>
</feature>
<dbReference type="AlphaFoldDB" id="A0A096AW34"/>
<dbReference type="Proteomes" id="UP000029556">
    <property type="component" value="Unassembled WGS sequence"/>
</dbReference>
<keyword evidence="4 5" id="KW-0472">Membrane</keyword>
<dbReference type="OrthoDB" id="9809429at2"/>
<sequence>MNKLKTILTNICRLLLGVTFILSGYVKAIDPLGTQYKIEDYLEALAWQGMVPDWMTLGASVVLSALEFCLGVFILLAIRRRVVSKITLVFMAIMTVVTLWLAIANPISDCGCFGDAIKLSNTETLLKNIVLLGCAIVLAIWPTRMWRFISRPNQWIVFNYTIFFIIVSSLYCLYKLPLFDFRPYHVGANIQEGMVIPEGAEQPKFETTFLLKKNGVTKEFTLENYPDSTWTFVDSKTVQTAKGYVPPIHDFSIQTQQGDDLTQEVLNDTSYTFLLISPHLEYADDSNFGDIDRIYEYAQTYNYPFYCLTSSTEPHIKRWQDLTGAEYPFCMTDETTLKTIIRSNPGLLLLKKGTIIRKWSHNDLPKEVDMQRPLNEEVIGQMPANSVPTRITEIFLWFILPLMLLTIADRLWAWSKWLKFKKKKEKRFQQKEKDNKSTLKKE</sequence>
<evidence type="ECO:0000313" key="7">
    <source>
        <dbReference type="EMBL" id="KGF34787.1"/>
    </source>
</evidence>
<comment type="caution">
    <text evidence="7">The sequence shown here is derived from an EMBL/GenBank/DDBJ whole genome shotgun (WGS) entry which is preliminary data.</text>
</comment>
<evidence type="ECO:0000256" key="4">
    <source>
        <dbReference type="ARBA" id="ARBA00023136"/>
    </source>
</evidence>
<comment type="subcellular location">
    <subcellularLocation>
        <location evidence="1">Membrane</location>
        <topology evidence="1">Multi-pass membrane protein</topology>
    </subcellularLocation>
</comment>
<gene>
    <name evidence="7" type="ORF">HMPREF2137_06375</name>
</gene>
<accession>A0A096AW34</accession>